<reference evidence="10 13" key="2">
    <citation type="submission" date="2021-01" db="EMBL/GenBank/DDBJ databases">
        <title>Whole genome shotgun sequence of Cellulomonas oligotrophica NBRC 109435.</title>
        <authorList>
            <person name="Komaki H."/>
            <person name="Tamura T."/>
        </authorList>
    </citation>
    <scope>NUCLEOTIDE SEQUENCE [LARGE SCALE GENOMIC DNA]</scope>
    <source>
        <strain evidence="10 13">NBRC 109435</strain>
    </source>
</reference>
<evidence type="ECO:0000256" key="1">
    <source>
        <dbReference type="ARBA" id="ARBA00004651"/>
    </source>
</evidence>
<feature type="transmembrane region" description="Helical" evidence="8">
    <location>
        <begin position="169"/>
        <end position="187"/>
    </location>
</feature>
<evidence type="ECO:0000259" key="9">
    <source>
        <dbReference type="PROSITE" id="PS50156"/>
    </source>
</evidence>
<evidence type="ECO:0000256" key="6">
    <source>
        <dbReference type="ARBA" id="ARBA00023136"/>
    </source>
</evidence>
<dbReference type="AlphaFoldDB" id="A0A7Y9JYL8"/>
<feature type="region of interest" description="Disordered" evidence="7">
    <location>
        <begin position="703"/>
        <end position="723"/>
    </location>
</feature>
<feature type="transmembrane region" description="Helical" evidence="8">
    <location>
        <begin position="543"/>
        <end position="566"/>
    </location>
</feature>
<name>A0A7Y9JYL8_9CELL</name>
<feature type="transmembrane region" description="Helical" evidence="8">
    <location>
        <begin position="296"/>
        <end position="319"/>
    </location>
</feature>
<evidence type="ECO:0000313" key="12">
    <source>
        <dbReference type="Proteomes" id="UP000577956"/>
    </source>
</evidence>
<gene>
    <name evidence="11" type="ORF">BKA21_002476</name>
    <name evidence="10" type="ORF">Col01nite_14460</name>
</gene>
<protein>
    <submittedName>
        <fullName evidence="10">Membrane protein</fullName>
    </submittedName>
    <submittedName>
        <fullName evidence="11">RND superfamily putative drug exporter</fullName>
    </submittedName>
</protein>
<evidence type="ECO:0000313" key="11">
    <source>
        <dbReference type="EMBL" id="NYD86927.1"/>
    </source>
</evidence>
<keyword evidence="13" id="KW-1185">Reference proteome</keyword>
<accession>A0A7Y9JYL8</accession>
<evidence type="ECO:0000313" key="13">
    <source>
        <dbReference type="Proteomes" id="UP000618382"/>
    </source>
</evidence>
<proteinExistence type="inferred from homology"/>
<reference evidence="11 12" key="1">
    <citation type="submission" date="2020-07" db="EMBL/GenBank/DDBJ databases">
        <title>Sequencing the genomes of 1000 actinobacteria strains.</title>
        <authorList>
            <person name="Klenk H.-P."/>
        </authorList>
    </citation>
    <scope>NUCLEOTIDE SEQUENCE [LARGE SCALE GENOMIC DNA]</scope>
    <source>
        <strain evidence="11 12">DSM 24482</strain>
    </source>
</reference>
<comment type="subcellular location">
    <subcellularLocation>
        <location evidence="1">Cell membrane</location>
        <topology evidence="1">Multi-pass membrane protein</topology>
    </subcellularLocation>
</comment>
<dbReference type="Pfam" id="PF03176">
    <property type="entry name" value="MMPL"/>
    <property type="match status" value="2"/>
</dbReference>
<feature type="transmembrane region" description="Helical" evidence="8">
    <location>
        <begin position="220"/>
        <end position="240"/>
    </location>
</feature>
<feature type="domain" description="SSD" evidence="9">
    <location>
        <begin position="193"/>
        <end position="318"/>
    </location>
</feature>
<dbReference type="Proteomes" id="UP000577956">
    <property type="component" value="Unassembled WGS sequence"/>
</dbReference>
<dbReference type="SUPFAM" id="SSF82866">
    <property type="entry name" value="Multidrug efflux transporter AcrB transmembrane domain"/>
    <property type="match status" value="2"/>
</dbReference>
<feature type="compositionally biased region" description="Pro residues" evidence="7">
    <location>
        <begin position="709"/>
        <end position="723"/>
    </location>
</feature>
<feature type="transmembrane region" description="Helical" evidence="8">
    <location>
        <begin position="517"/>
        <end position="536"/>
    </location>
</feature>
<keyword evidence="3" id="KW-1003">Cell membrane</keyword>
<feature type="transmembrane region" description="Helical" evidence="8">
    <location>
        <begin position="267"/>
        <end position="290"/>
    </location>
</feature>
<dbReference type="RefSeq" id="WP_140459414.1">
    <property type="nucleotide sequence ID" value="NZ_BAABFI010000008.1"/>
</dbReference>
<comment type="similarity">
    <text evidence="2">Belongs to the resistance-nodulation-cell division (RND) (TC 2.A.6) family. MmpL subfamily.</text>
</comment>
<feature type="transmembrane region" description="Helical" evidence="8">
    <location>
        <begin position="194"/>
        <end position="214"/>
    </location>
</feature>
<evidence type="ECO:0000256" key="7">
    <source>
        <dbReference type="SAM" id="MobiDB-lite"/>
    </source>
</evidence>
<feature type="transmembrane region" description="Helical" evidence="8">
    <location>
        <begin position="632"/>
        <end position="649"/>
    </location>
</feature>
<dbReference type="PANTHER" id="PTHR33406">
    <property type="entry name" value="MEMBRANE PROTEIN MJ1562-RELATED"/>
    <property type="match status" value="1"/>
</dbReference>
<comment type="caution">
    <text evidence="11">The sequence shown here is derived from an EMBL/GenBank/DDBJ whole genome shotgun (WGS) entry which is preliminary data.</text>
</comment>
<evidence type="ECO:0000256" key="5">
    <source>
        <dbReference type="ARBA" id="ARBA00022989"/>
    </source>
</evidence>
<evidence type="ECO:0000313" key="10">
    <source>
        <dbReference type="EMBL" id="GIG32287.1"/>
    </source>
</evidence>
<evidence type="ECO:0000256" key="8">
    <source>
        <dbReference type="SAM" id="Phobius"/>
    </source>
</evidence>
<dbReference type="PROSITE" id="PS50156">
    <property type="entry name" value="SSD"/>
    <property type="match status" value="1"/>
</dbReference>
<keyword evidence="4 8" id="KW-0812">Transmembrane</keyword>
<evidence type="ECO:0000256" key="3">
    <source>
        <dbReference type="ARBA" id="ARBA00022475"/>
    </source>
</evidence>
<feature type="transmembrane region" description="Helical" evidence="8">
    <location>
        <begin position="655"/>
        <end position="677"/>
    </location>
</feature>
<dbReference type="PANTHER" id="PTHR33406:SF11">
    <property type="entry name" value="MEMBRANE PROTEIN SCO6666-RELATED"/>
    <property type="match status" value="1"/>
</dbReference>
<evidence type="ECO:0000256" key="2">
    <source>
        <dbReference type="ARBA" id="ARBA00010157"/>
    </source>
</evidence>
<dbReference type="InterPro" id="IPR000731">
    <property type="entry name" value="SSD"/>
</dbReference>
<dbReference type="EMBL" id="BONN01000003">
    <property type="protein sequence ID" value="GIG32287.1"/>
    <property type="molecule type" value="Genomic_DNA"/>
</dbReference>
<feature type="transmembrane region" description="Helical" evidence="8">
    <location>
        <begin position="363"/>
        <end position="383"/>
    </location>
</feature>
<dbReference type="InterPro" id="IPR004869">
    <property type="entry name" value="MMPL_dom"/>
</dbReference>
<dbReference type="Gene3D" id="1.20.1640.10">
    <property type="entry name" value="Multidrug efflux transporter AcrB transmembrane domain"/>
    <property type="match status" value="2"/>
</dbReference>
<sequence>MSALARWCHQHRRLVLAGWVLAILGLAAATLSLGASFRTAQTLPDSDSARAYALLEEAGASSSTTDGTVVWRSTGPVDAPGVQDEIATLLAQVAAVPGVESVTSPYTPEGAAQVNAVERTAFATVAVTDDVDVQQVRDVVEAAAPADLDVAVGGQGFSELPEPSHGTEVIGLLAALVILLLVLRSGWAATLPVLTGVVGVVASLLVVTLASHVVDLDSTSLTMAALVGLGVGIDYALFIVNRHRKALLAGAGVEEAVTRAVTTSGRAVVFAGLTVVVALLGMAVVGLGVLTGMGQAAAVTVAFTVAAAVTLLPALLGVLGDRVLSRRQRAALAAGEVATDHRPGRTPVSARWAVALQRAPRRVVAGALVLLVALAVPALSLRVGDPDASSDPVGSPSRTYADLMTPAFGAGVDAPLVLAARTPDAASARAFEALVAQVAEEPGVAAVRAAPVQDGQTVAVAGVVPATSAQTVETEDLVLALRDDLVPAAAAGTALEVHVGGEAATSHDLSAALMGRLPLYLGLVALLGFVLLVVAFRSVLVPLVGAVTNLVTLAVGLGAVTAIYQWGWGSELLGVGSAAPVMYIVPVIVVGVMFGLSMDYQVFLVSRMHEEWVHTRDHARAVRVGVAETGRVVAAAAAIMLSVFASFGLTPERIVSSIGMGLAIAVLVDAFVVRMALVPALMHLMGRTTWWYPRWADRITPHLSVEGPAPTPTAPTAVPVPAP</sequence>
<dbReference type="InterPro" id="IPR050545">
    <property type="entry name" value="Mycobact_MmpL"/>
</dbReference>
<dbReference type="EMBL" id="JACCBK010000001">
    <property type="protein sequence ID" value="NYD86927.1"/>
    <property type="molecule type" value="Genomic_DNA"/>
</dbReference>
<evidence type="ECO:0000256" key="4">
    <source>
        <dbReference type="ARBA" id="ARBA00022692"/>
    </source>
</evidence>
<feature type="transmembrane region" description="Helical" evidence="8">
    <location>
        <begin position="578"/>
        <end position="598"/>
    </location>
</feature>
<keyword evidence="6 8" id="KW-0472">Membrane</keyword>
<organism evidence="11 12">
    <name type="scientific">Cellulomonas oligotrophica</name>
    <dbReference type="NCBI Taxonomy" id="931536"/>
    <lineage>
        <taxon>Bacteria</taxon>
        <taxon>Bacillati</taxon>
        <taxon>Actinomycetota</taxon>
        <taxon>Actinomycetes</taxon>
        <taxon>Micrococcales</taxon>
        <taxon>Cellulomonadaceae</taxon>
        <taxon>Cellulomonas</taxon>
    </lineage>
</organism>
<keyword evidence="5 8" id="KW-1133">Transmembrane helix</keyword>
<dbReference type="Proteomes" id="UP000618382">
    <property type="component" value="Unassembled WGS sequence"/>
</dbReference>
<dbReference type="GO" id="GO:0005886">
    <property type="term" value="C:plasma membrane"/>
    <property type="evidence" value="ECO:0007669"/>
    <property type="project" value="UniProtKB-SubCell"/>
</dbReference>